<accession>A0AAE0FRK7</accession>
<organism evidence="1 2">
    <name type="scientific">Cymbomonas tetramitiformis</name>
    <dbReference type="NCBI Taxonomy" id="36881"/>
    <lineage>
        <taxon>Eukaryota</taxon>
        <taxon>Viridiplantae</taxon>
        <taxon>Chlorophyta</taxon>
        <taxon>Pyramimonadophyceae</taxon>
        <taxon>Pyramimonadales</taxon>
        <taxon>Pyramimonadaceae</taxon>
        <taxon>Cymbomonas</taxon>
    </lineage>
</organism>
<dbReference type="Proteomes" id="UP001190700">
    <property type="component" value="Unassembled WGS sequence"/>
</dbReference>
<protein>
    <submittedName>
        <fullName evidence="1">Uncharacterized protein</fullName>
    </submittedName>
</protein>
<proteinExistence type="predicted"/>
<name>A0AAE0FRK7_9CHLO</name>
<comment type="caution">
    <text evidence="1">The sequence shown here is derived from an EMBL/GenBank/DDBJ whole genome shotgun (WGS) entry which is preliminary data.</text>
</comment>
<sequence>MPVDAQTAVACARSALHTAADLVCVDLSSGASIVVEVRAPTARISIARVLFVSPVLPMMITLKMQTGRIAVDQVKCGFDDYADEHNDFMRHELRRLDNSPRNQHQLQLAITTELFRRSYPKLHLGDGYIIRAMTRGVYYERLGTWARSAAPAALWRMGGAAATTRV</sequence>
<evidence type="ECO:0000313" key="2">
    <source>
        <dbReference type="Proteomes" id="UP001190700"/>
    </source>
</evidence>
<dbReference type="EMBL" id="LGRX02014958">
    <property type="protein sequence ID" value="KAK3263901.1"/>
    <property type="molecule type" value="Genomic_DNA"/>
</dbReference>
<keyword evidence="2" id="KW-1185">Reference proteome</keyword>
<gene>
    <name evidence="1" type="ORF">CYMTET_27330</name>
</gene>
<evidence type="ECO:0000313" key="1">
    <source>
        <dbReference type="EMBL" id="KAK3263901.1"/>
    </source>
</evidence>
<dbReference type="AlphaFoldDB" id="A0AAE0FRK7"/>
<reference evidence="1 2" key="1">
    <citation type="journal article" date="2015" name="Genome Biol. Evol.">
        <title>Comparative Genomics of a Bacterivorous Green Alga Reveals Evolutionary Causalities and Consequences of Phago-Mixotrophic Mode of Nutrition.</title>
        <authorList>
            <person name="Burns J.A."/>
            <person name="Paasch A."/>
            <person name="Narechania A."/>
            <person name="Kim E."/>
        </authorList>
    </citation>
    <scope>NUCLEOTIDE SEQUENCE [LARGE SCALE GENOMIC DNA]</scope>
    <source>
        <strain evidence="1 2">PLY_AMNH</strain>
    </source>
</reference>